<evidence type="ECO:0000259" key="11">
    <source>
        <dbReference type="Pfam" id="PF06652"/>
    </source>
</evidence>
<reference evidence="13" key="1">
    <citation type="submission" date="2025-08" db="UniProtKB">
        <authorList>
            <consortium name="RefSeq"/>
        </authorList>
    </citation>
    <scope>IDENTIFICATION</scope>
</reference>
<keyword evidence="9" id="KW-0472">Membrane</keyword>
<dbReference type="GeneID" id="107267912"/>
<dbReference type="KEGG" id="ccin:107267912"/>
<proteinExistence type="inferred from homology"/>
<dbReference type="GO" id="GO:0008528">
    <property type="term" value="F:G protein-coupled peptide receptor activity"/>
    <property type="evidence" value="ECO:0007669"/>
    <property type="project" value="TreeGrafter"/>
</dbReference>
<dbReference type="Proteomes" id="UP000694920">
    <property type="component" value="Unplaced"/>
</dbReference>
<accession>A0AAJ7BVP7</accession>
<evidence type="ECO:0000256" key="6">
    <source>
        <dbReference type="ARBA" id="ARBA00023040"/>
    </source>
</evidence>
<evidence type="ECO:0000256" key="9">
    <source>
        <dbReference type="SAM" id="Phobius"/>
    </source>
</evidence>
<dbReference type="RefSeq" id="XP_015595599.1">
    <property type="nucleotide sequence ID" value="XM_015740113.1"/>
</dbReference>
<name>A0AAJ7BVP7_CEPCN</name>
<feature type="signal peptide" evidence="10">
    <location>
        <begin position="1"/>
        <end position="22"/>
    </location>
</feature>
<evidence type="ECO:0000313" key="13">
    <source>
        <dbReference type="RefSeq" id="XP_015595599.1"/>
    </source>
</evidence>
<dbReference type="GO" id="GO:0005886">
    <property type="term" value="C:plasma membrane"/>
    <property type="evidence" value="ECO:0007669"/>
    <property type="project" value="TreeGrafter"/>
</dbReference>
<feature type="domain" description="Methuselah N-terminal" evidence="11">
    <location>
        <begin position="63"/>
        <end position="173"/>
    </location>
</feature>
<evidence type="ECO:0000313" key="12">
    <source>
        <dbReference type="Proteomes" id="UP000694920"/>
    </source>
</evidence>
<evidence type="ECO:0000256" key="4">
    <source>
        <dbReference type="ARBA" id="ARBA00022729"/>
    </source>
</evidence>
<comment type="similarity">
    <text evidence="2">Belongs to the G-protein coupled receptor 2 family. Mth subfamily.</text>
</comment>
<dbReference type="AlphaFoldDB" id="A0AAJ7BVP7"/>
<dbReference type="SUPFAM" id="SSF63877">
    <property type="entry name" value="Methuselah ectodomain"/>
    <property type="match status" value="1"/>
</dbReference>
<dbReference type="Gene3D" id="1.20.1070.10">
    <property type="entry name" value="Rhodopsin 7-helix transmembrane proteins"/>
    <property type="match status" value="1"/>
</dbReference>
<dbReference type="InterPro" id="IPR023311">
    <property type="entry name" value="Methusela_ecto_dom_2"/>
</dbReference>
<comment type="subcellular location">
    <subcellularLocation>
        <location evidence="1">Endomembrane system</location>
        <topology evidence="1">Multi-pass membrane protein</topology>
    </subcellularLocation>
</comment>
<evidence type="ECO:0000256" key="3">
    <source>
        <dbReference type="ARBA" id="ARBA00022692"/>
    </source>
</evidence>
<evidence type="ECO:0000256" key="10">
    <source>
        <dbReference type="SAM" id="SignalP"/>
    </source>
</evidence>
<protein>
    <submittedName>
        <fullName evidence="13">G-protein coupled receptor Mth2-like</fullName>
    </submittedName>
</protein>
<keyword evidence="7" id="KW-0675">Receptor</keyword>
<dbReference type="PANTHER" id="PTHR47154">
    <property type="entry name" value="G-PROTEIN COUPLED RECEPTOR MTH-RELATED"/>
    <property type="match status" value="1"/>
</dbReference>
<evidence type="ECO:0000256" key="1">
    <source>
        <dbReference type="ARBA" id="ARBA00004127"/>
    </source>
</evidence>
<dbReference type="Pfam" id="PF06652">
    <property type="entry name" value="Methuselah_N"/>
    <property type="match status" value="1"/>
</dbReference>
<dbReference type="InterPro" id="IPR051384">
    <property type="entry name" value="Mth_GPCR"/>
</dbReference>
<feature type="chain" id="PRO_5042607079" evidence="10">
    <location>
        <begin position="23"/>
        <end position="290"/>
    </location>
</feature>
<keyword evidence="5 9" id="KW-1133">Transmembrane helix</keyword>
<keyword evidence="8" id="KW-0807">Transducer</keyword>
<dbReference type="GO" id="GO:0012505">
    <property type="term" value="C:endomembrane system"/>
    <property type="evidence" value="ECO:0007669"/>
    <property type="project" value="UniProtKB-SubCell"/>
</dbReference>
<keyword evidence="12" id="KW-1185">Reference proteome</keyword>
<keyword evidence="4 10" id="KW-0732">Signal</keyword>
<dbReference type="PANTHER" id="PTHR47154:SF2">
    <property type="entry name" value="G-PROTEIN COUPLED RECEPTOR MTH-RELATED"/>
    <property type="match status" value="1"/>
</dbReference>
<organism evidence="12 13">
    <name type="scientific">Cephus cinctus</name>
    <name type="common">Wheat stem sawfly</name>
    <dbReference type="NCBI Taxonomy" id="211228"/>
    <lineage>
        <taxon>Eukaryota</taxon>
        <taxon>Metazoa</taxon>
        <taxon>Ecdysozoa</taxon>
        <taxon>Arthropoda</taxon>
        <taxon>Hexapoda</taxon>
        <taxon>Insecta</taxon>
        <taxon>Pterygota</taxon>
        <taxon>Neoptera</taxon>
        <taxon>Endopterygota</taxon>
        <taxon>Hymenoptera</taxon>
        <taxon>Cephoidea</taxon>
        <taxon>Cephidae</taxon>
        <taxon>Cephus</taxon>
    </lineage>
</organism>
<dbReference type="Gene3D" id="2.170.180.11">
    <property type="entry name" value="Methuselah ectodomain, domain 2"/>
    <property type="match status" value="1"/>
</dbReference>
<dbReference type="InterPro" id="IPR036272">
    <property type="entry name" value="Methuselah_N_sf"/>
</dbReference>
<evidence type="ECO:0000256" key="8">
    <source>
        <dbReference type="ARBA" id="ARBA00023224"/>
    </source>
</evidence>
<keyword evidence="3 9" id="KW-0812">Transmembrane</keyword>
<keyword evidence="6" id="KW-0297">G-protein coupled receptor</keyword>
<feature type="transmembrane region" description="Helical" evidence="9">
    <location>
        <begin position="229"/>
        <end position="250"/>
    </location>
</feature>
<gene>
    <name evidence="13" type="primary">LOC107267912</name>
</gene>
<evidence type="ECO:0000256" key="2">
    <source>
        <dbReference type="ARBA" id="ARBA00008979"/>
    </source>
</evidence>
<evidence type="ECO:0000256" key="5">
    <source>
        <dbReference type="ARBA" id="ARBA00022989"/>
    </source>
</evidence>
<evidence type="ECO:0000256" key="7">
    <source>
        <dbReference type="ARBA" id="ARBA00023170"/>
    </source>
</evidence>
<feature type="transmembrane region" description="Helical" evidence="9">
    <location>
        <begin position="196"/>
        <end position="217"/>
    </location>
</feature>
<dbReference type="InterPro" id="IPR010596">
    <property type="entry name" value="Methuselah_N_dom"/>
</dbReference>
<sequence length="290" mass="32804">MKLLKIYLLIVVQVLSYQDGNALCPRTLMEPLNGYSILANGSFYHEGSLYDLDVLLLHNDTISCPCETSLCVRKCCPVDQVSIIRENRAECVSMNRPIPALRLKDQEMAPELHGISNLSQVFHIIQNRYCPYGSIQLHPERFIEDKFVLQINGSISTVSDKIQNSKYCMDWEENLNNITVFVCAELGATAVVVEPLFPLGMITSVPFLVATFLVYAIIPELRNIYGRTLMCYVASLISAYCFLVVAKLSLHTADNFCVPFASSDQMLCDILITYHKKKDFYSDNQTKMEI</sequence>